<dbReference type="Proteomes" id="UP000008694">
    <property type="component" value="Unassembled WGS sequence"/>
</dbReference>
<keyword evidence="2" id="KW-1185">Reference proteome</keyword>
<sequence>MERADGAKFLLARAGMHDEKSGILPDQTANDVKNYYNTNLDKKKEMCCKRKMRKREATSLATTRAEKINVIRLRPRSFSSGLSGQLEVGLGEGKHQS</sequence>
<dbReference type="AlphaFoldDB" id="D7KTN9"/>
<dbReference type="HOGENOM" id="CLU_2349593_0_0_1"/>
<gene>
    <name evidence="1" type="ORF">ARALYDRAFT_676058</name>
</gene>
<dbReference type="eggNOG" id="KOG0048">
    <property type="taxonomic scope" value="Eukaryota"/>
</dbReference>
<accession>D7KTN9</accession>
<proteinExistence type="predicted"/>
<evidence type="ECO:0000313" key="1">
    <source>
        <dbReference type="EMBL" id="EFH63288.1"/>
    </source>
</evidence>
<name>D7KTN9_ARALL</name>
<protein>
    <submittedName>
        <fullName evidence="1">Predicted protein</fullName>
    </submittedName>
</protein>
<organism evidence="2">
    <name type="scientific">Arabidopsis lyrata subsp. lyrata</name>
    <name type="common">Lyre-leaved rock-cress</name>
    <dbReference type="NCBI Taxonomy" id="81972"/>
    <lineage>
        <taxon>Eukaryota</taxon>
        <taxon>Viridiplantae</taxon>
        <taxon>Streptophyta</taxon>
        <taxon>Embryophyta</taxon>
        <taxon>Tracheophyta</taxon>
        <taxon>Spermatophyta</taxon>
        <taxon>Magnoliopsida</taxon>
        <taxon>eudicotyledons</taxon>
        <taxon>Gunneridae</taxon>
        <taxon>Pentapetalae</taxon>
        <taxon>rosids</taxon>
        <taxon>malvids</taxon>
        <taxon>Brassicales</taxon>
        <taxon>Brassicaceae</taxon>
        <taxon>Camelineae</taxon>
        <taxon>Arabidopsis</taxon>
    </lineage>
</organism>
<dbReference type="Gramene" id="Al_scaffold_0002_1208">
    <property type="protein sequence ID" value="Al_scaffold_0002_1208"/>
    <property type="gene ID" value="Al_scaffold_0002_1208"/>
</dbReference>
<dbReference type="EMBL" id="GL348714">
    <property type="protein sequence ID" value="EFH63288.1"/>
    <property type="molecule type" value="Genomic_DNA"/>
</dbReference>
<evidence type="ECO:0000313" key="2">
    <source>
        <dbReference type="Proteomes" id="UP000008694"/>
    </source>
</evidence>
<reference evidence="2" key="1">
    <citation type="journal article" date="2011" name="Nat. Genet.">
        <title>The Arabidopsis lyrata genome sequence and the basis of rapid genome size change.</title>
        <authorList>
            <person name="Hu T.T."/>
            <person name="Pattyn P."/>
            <person name="Bakker E.G."/>
            <person name="Cao J."/>
            <person name="Cheng J.-F."/>
            <person name="Clark R.M."/>
            <person name="Fahlgren N."/>
            <person name="Fawcett J.A."/>
            <person name="Grimwood J."/>
            <person name="Gundlach H."/>
            <person name="Haberer G."/>
            <person name="Hollister J.D."/>
            <person name="Ossowski S."/>
            <person name="Ottilar R.P."/>
            <person name="Salamov A.A."/>
            <person name="Schneeberger K."/>
            <person name="Spannagl M."/>
            <person name="Wang X."/>
            <person name="Yang L."/>
            <person name="Nasrallah M.E."/>
            <person name="Bergelson J."/>
            <person name="Carrington J.C."/>
            <person name="Gaut B.S."/>
            <person name="Schmutz J."/>
            <person name="Mayer K.F.X."/>
            <person name="Van de Peer Y."/>
            <person name="Grigoriev I.V."/>
            <person name="Nordborg M."/>
            <person name="Weigel D."/>
            <person name="Guo Y.-L."/>
        </authorList>
    </citation>
    <scope>NUCLEOTIDE SEQUENCE [LARGE SCALE GENOMIC DNA]</scope>
    <source>
        <strain evidence="2">cv. MN47</strain>
    </source>
</reference>